<reference evidence="1" key="1">
    <citation type="submission" date="2016-10" db="EMBL/GenBank/DDBJ databases">
        <title>Draft genome sequences of four alkaliphilic bacteria belonging to the Anaerobacillus genus.</title>
        <authorList>
            <person name="Bassil N.M."/>
            <person name="Lloyd J.R."/>
        </authorList>
    </citation>
    <scope>NUCLEOTIDE SEQUENCE [LARGE SCALE GENOMIC DNA]</scope>
    <source>
        <strain evidence="1">NB2006</strain>
    </source>
</reference>
<comment type="caution">
    <text evidence="1">The sequence shown here is derived from an EMBL/GenBank/DDBJ whole genome shotgun (WGS) entry which is preliminary data.</text>
</comment>
<evidence type="ECO:0000313" key="1">
    <source>
        <dbReference type="EMBL" id="OIJ16986.1"/>
    </source>
</evidence>
<sequence>MSLAVNMTIFETADTIVKQYLHGEEGLFITTKRPSKQRIDFGVHLRHKGLSEVPYAFIEVYEKDGHFGGSYETKFLAKRNELRKLLFAIQKKIPLCTINFVERGIDLLSPSVRKKFKLDLKAFFQDVEKYYNNQISYKELILKYVAFFIYSTKPRYYQENLDLINQINNTLG</sequence>
<protein>
    <submittedName>
        <fullName evidence="1">Uncharacterized protein</fullName>
    </submittedName>
</protein>
<name>A0A1S2LXA3_9BACI</name>
<dbReference type="EMBL" id="LQXD01000096">
    <property type="protein sequence ID" value="OIJ16986.1"/>
    <property type="molecule type" value="Genomic_DNA"/>
</dbReference>
<dbReference type="AlphaFoldDB" id="A0A1S2LXA3"/>
<gene>
    <name evidence="1" type="ORF">AWH56_10840</name>
</gene>
<dbReference type="KEGG" id="aia:AWH56_005805"/>
<proteinExistence type="predicted"/>
<accession>A0A1S2LXA3</accession>
<organism evidence="1">
    <name type="scientific">Anaerobacillus isosaccharinicus</name>
    <dbReference type="NCBI Taxonomy" id="1532552"/>
    <lineage>
        <taxon>Bacteria</taxon>
        <taxon>Bacillati</taxon>
        <taxon>Bacillota</taxon>
        <taxon>Bacilli</taxon>
        <taxon>Bacillales</taxon>
        <taxon>Bacillaceae</taxon>
        <taxon>Anaerobacillus</taxon>
    </lineage>
</organism>